<proteinExistence type="predicted"/>
<dbReference type="PANTHER" id="PTHR43278">
    <property type="entry name" value="NAD(P)H-DEPENDENT FMN-CONTAINING OXIDOREDUCTASE YWQN-RELATED"/>
    <property type="match status" value="1"/>
</dbReference>
<protein>
    <submittedName>
        <fullName evidence="4">Flavodoxin family protein</fullName>
    </submittedName>
</protein>
<dbReference type="Pfam" id="PF03358">
    <property type="entry name" value="FMN_red"/>
    <property type="match status" value="1"/>
</dbReference>
<dbReference type="InterPro" id="IPR029039">
    <property type="entry name" value="Flavoprotein-like_sf"/>
</dbReference>
<gene>
    <name evidence="4" type="ORF">P4S50_07455</name>
</gene>
<evidence type="ECO:0000256" key="1">
    <source>
        <dbReference type="ARBA" id="ARBA00022630"/>
    </source>
</evidence>
<evidence type="ECO:0000259" key="3">
    <source>
        <dbReference type="Pfam" id="PF03358"/>
    </source>
</evidence>
<evidence type="ECO:0000313" key="5">
    <source>
        <dbReference type="Proteomes" id="UP001222800"/>
    </source>
</evidence>
<sequence length="184" mass="20378">MKKNILIITGSPRDNGNSTELSKYFAKGAQNKGHQVTIFNAAKNKINPCVNCDNCWKKGKACSFDNDHFNELSEYIESSDVVVFSTPLYWFTFSAQIKSVIDKLYSYCVPSCNKSIKNKESILLCSAGDPNNAVFNSLLLTFKDINNYLGWTVKDTLLVGGVFNVGDINTNTALNKAESLGYCL</sequence>
<evidence type="ECO:0000256" key="2">
    <source>
        <dbReference type="ARBA" id="ARBA00022643"/>
    </source>
</evidence>
<dbReference type="InterPro" id="IPR051796">
    <property type="entry name" value="ISF_SsuE-like"/>
</dbReference>
<keyword evidence="2" id="KW-0288">FMN</keyword>
<dbReference type="PANTHER" id="PTHR43278:SF2">
    <property type="entry name" value="IRON-SULFUR FLAVOPROTEIN"/>
    <property type="match status" value="1"/>
</dbReference>
<reference evidence="4 5" key="1">
    <citation type="submission" date="2023-03" db="EMBL/GenBank/DDBJ databases">
        <title>Complete genome sequence of Tepidibacter sp. SWIR-1, isolated from a deep-sea hydrothermal vent.</title>
        <authorList>
            <person name="Li X."/>
        </authorList>
    </citation>
    <scope>NUCLEOTIDE SEQUENCE [LARGE SCALE GENOMIC DNA]</scope>
    <source>
        <strain evidence="4 5">SWIR-1</strain>
    </source>
</reference>
<dbReference type="RefSeq" id="WP_277734123.1">
    <property type="nucleotide sequence ID" value="NZ_CP120733.1"/>
</dbReference>
<name>A0ABY8EG19_9FIRM</name>
<dbReference type="Proteomes" id="UP001222800">
    <property type="component" value="Chromosome"/>
</dbReference>
<evidence type="ECO:0000313" key="4">
    <source>
        <dbReference type="EMBL" id="WFD11904.1"/>
    </source>
</evidence>
<accession>A0ABY8EG19</accession>
<keyword evidence="5" id="KW-1185">Reference proteome</keyword>
<dbReference type="Gene3D" id="3.40.50.360">
    <property type="match status" value="1"/>
</dbReference>
<keyword evidence="1" id="KW-0285">Flavoprotein</keyword>
<dbReference type="InterPro" id="IPR005025">
    <property type="entry name" value="FMN_Rdtase-like_dom"/>
</dbReference>
<dbReference type="EMBL" id="CP120733">
    <property type="protein sequence ID" value="WFD11904.1"/>
    <property type="molecule type" value="Genomic_DNA"/>
</dbReference>
<organism evidence="4 5">
    <name type="scientific">Tepidibacter hydrothermalis</name>
    <dbReference type="NCBI Taxonomy" id="3036126"/>
    <lineage>
        <taxon>Bacteria</taxon>
        <taxon>Bacillati</taxon>
        <taxon>Bacillota</taxon>
        <taxon>Clostridia</taxon>
        <taxon>Peptostreptococcales</taxon>
        <taxon>Peptostreptococcaceae</taxon>
        <taxon>Tepidibacter</taxon>
    </lineage>
</organism>
<feature type="domain" description="NADPH-dependent FMN reductase-like" evidence="3">
    <location>
        <begin position="4"/>
        <end position="120"/>
    </location>
</feature>
<dbReference type="SUPFAM" id="SSF52218">
    <property type="entry name" value="Flavoproteins"/>
    <property type="match status" value="1"/>
</dbReference>